<proteinExistence type="predicted"/>
<reference evidence="2 3" key="1">
    <citation type="submission" date="2018-05" db="EMBL/GenBank/DDBJ databases">
        <title>Genomic Encyclopedia of Type Strains, Phase IV (KMG-IV): sequencing the most valuable type-strain genomes for metagenomic binning, comparative biology and taxonomic classification.</title>
        <authorList>
            <person name="Goeker M."/>
        </authorList>
    </citation>
    <scope>NUCLEOTIDE SEQUENCE [LARGE SCALE GENOMIC DNA]</scope>
    <source>
        <strain evidence="2 3">DSM 29661</strain>
    </source>
</reference>
<evidence type="ECO:0000259" key="1">
    <source>
        <dbReference type="PROSITE" id="PS50234"/>
    </source>
</evidence>
<accession>A0A318KJ44</accession>
<dbReference type="EMBL" id="QJKI01000032">
    <property type="protein sequence ID" value="PXX74492.1"/>
    <property type="molecule type" value="Genomic_DNA"/>
</dbReference>
<dbReference type="InterPro" id="IPR036465">
    <property type="entry name" value="vWFA_dom_sf"/>
</dbReference>
<comment type="caution">
    <text evidence="2">The sequence shown here is derived from an EMBL/GenBank/DDBJ whole genome shotgun (WGS) entry which is preliminary data.</text>
</comment>
<evidence type="ECO:0000313" key="2">
    <source>
        <dbReference type="EMBL" id="PXX74492.1"/>
    </source>
</evidence>
<dbReference type="OrthoDB" id="9806395at2"/>
<evidence type="ECO:0000313" key="3">
    <source>
        <dbReference type="Proteomes" id="UP000247555"/>
    </source>
</evidence>
<dbReference type="Proteomes" id="UP000247555">
    <property type="component" value="Unassembled WGS sequence"/>
</dbReference>
<dbReference type="PIRSF" id="PIRSF020634">
    <property type="entry name" value="TerY_vWA"/>
    <property type="match status" value="1"/>
</dbReference>
<sequence>MSRRLITYLLIDTSGSMRGEPIEAVNAGLHALLASLRTNPYALDSVHLSITTFDSEVKEVLALTSLPDVILPEIVCPASGATFLGAGLEQICLHVSRDVRKSSSMEKGDWKPMLIILTDGKPTDTMAFNEVIPHIKACDFATIVACAAGPRADSVSLKRLTEHVISLDTMDAASFARFFAWVSAACAKDSQSRGAGTQMDLPPPPPEINIVI</sequence>
<dbReference type="SMART" id="SM00327">
    <property type="entry name" value="VWA"/>
    <property type="match status" value="1"/>
</dbReference>
<dbReference type="AlphaFoldDB" id="A0A318KJ44"/>
<keyword evidence="3" id="KW-1185">Reference proteome</keyword>
<dbReference type="SUPFAM" id="SSF53300">
    <property type="entry name" value="vWA-like"/>
    <property type="match status" value="1"/>
</dbReference>
<dbReference type="InterPro" id="IPR002035">
    <property type="entry name" value="VWF_A"/>
</dbReference>
<dbReference type="Pfam" id="PF00092">
    <property type="entry name" value="VWA"/>
    <property type="match status" value="1"/>
</dbReference>
<dbReference type="Gene3D" id="3.40.50.410">
    <property type="entry name" value="von Willebrand factor, type A domain"/>
    <property type="match status" value="1"/>
</dbReference>
<feature type="domain" description="VWFA" evidence="1">
    <location>
        <begin position="6"/>
        <end position="161"/>
    </location>
</feature>
<dbReference type="InterPro" id="IPR011392">
    <property type="entry name" value="Tellurite-R_TerY"/>
</dbReference>
<dbReference type="PROSITE" id="PS50234">
    <property type="entry name" value="VWFA"/>
    <property type="match status" value="1"/>
</dbReference>
<organism evidence="2 3">
    <name type="scientific">Rivihabitans pingtungensis</name>
    <dbReference type="NCBI Taxonomy" id="1054498"/>
    <lineage>
        <taxon>Bacteria</taxon>
        <taxon>Pseudomonadati</taxon>
        <taxon>Pseudomonadota</taxon>
        <taxon>Betaproteobacteria</taxon>
        <taxon>Neisseriales</taxon>
        <taxon>Aquaspirillaceae</taxon>
        <taxon>Rivihabitans</taxon>
    </lineage>
</organism>
<name>A0A318KJ44_9NEIS</name>
<protein>
    <submittedName>
        <fullName evidence="2">Uncharacterized protein YegL</fullName>
    </submittedName>
</protein>
<dbReference type="RefSeq" id="WP_110392089.1">
    <property type="nucleotide sequence ID" value="NZ_QJKI01000032.1"/>
</dbReference>
<gene>
    <name evidence="2" type="ORF">DFR34_13234</name>
</gene>